<accession>A0A6A6AGW9</accession>
<dbReference type="GeneID" id="54413312"/>
<name>A0A6A6AGW9_9PLEO</name>
<proteinExistence type="predicted"/>
<keyword evidence="2" id="KW-1185">Reference proteome</keyword>
<dbReference type="Proteomes" id="UP000799771">
    <property type="component" value="Unassembled WGS sequence"/>
</dbReference>
<evidence type="ECO:0000313" key="2">
    <source>
        <dbReference type="Proteomes" id="UP000799771"/>
    </source>
</evidence>
<reference evidence="1" key="1">
    <citation type="journal article" date="2020" name="Stud. Mycol.">
        <title>101 Dothideomycetes genomes: a test case for predicting lifestyles and emergence of pathogens.</title>
        <authorList>
            <person name="Haridas S."/>
            <person name="Albert R."/>
            <person name="Binder M."/>
            <person name="Bloem J."/>
            <person name="Labutti K."/>
            <person name="Salamov A."/>
            <person name="Andreopoulos B."/>
            <person name="Baker S."/>
            <person name="Barry K."/>
            <person name="Bills G."/>
            <person name="Bluhm B."/>
            <person name="Cannon C."/>
            <person name="Castanera R."/>
            <person name="Culley D."/>
            <person name="Daum C."/>
            <person name="Ezra D."/>
            <person name="Gonzalez J."/>
            <person name="Henrissat B."/>
            <person name="Kuo A."/>
            <person name="Liang C."/>
            <person name="Lipzen A."/>
            <person name="Lutzoni F."/>
            <person name="Magnuson J."/>
            <person name="Mondo S."/>
            <person name="Nolan M."/>
            <person name="Ohm R."/>
            <person name="Pangilinan J."/>
            <person name="Park H.-J."/>
            <person name="Ramirez L."/>
            <person name="Alfaro M."/>
            <person name="Sun H."/>
            <person name="Tritt A."/>
            <person name="Yoshinaga Y."/>
            <person name="Zwiers L.-H."/>
            <person name="Turgeon B."/>
            <person name="Goodwin S."/>
            <person name="Spatafora J."/>
            <person name="Crous P."/>
            <person name="Grigoriev I."/>
        </authorList>
    </citation>
    <scope>NUCLEOTIDE SEQUENCE</scope>
    <source>
        <strain evidence="1">CBS 119687</strain>
    </source>
</reference>
<sequence length="210" mass="22731">MAPGNITQALYARGLPPGVKLVVTDVTFTVPGSDWWPGFQGPHKSLYKNTSEADKQSMFPMEATSYVHNGYIGSAYLSSQSLFDTGHGPEIYIKYSLSGSTTVNGQTVDLSHVTGQITVSTTDWSLVSRPDYCNVTYQVQNQQVHNLSNAVQAGQSPKDVSFVFGVNPLEKQVGVNVAVDEDVTKDLIDYALKGIFKAHEKAVGWVVGAI</sequence>
<dbReference type="OrthoDB" id="2383679at2759"/>
<dbReference type="RefSeq" id="XP_033524524.1">
    <property type="nucleotide sequence ID" value="XM_033672880.1"/>
</dbReference>
<organism evidence="1 2">
    <name type="scientific">Dothidotthia symphoricarpi CBS 119687</name>
    <dbReference type="NCBI Taxonomy" id="1392245"/>
    <lineage>
        <taxon>Eukaryota</taxon>
        <taxon>Fungi</taxon>
        <taxon>Dikarya</taxon>
        <taxon>Ascomycota</taxon>
        <taxon>Pezizomycotina</taxon>
        <taxon>Dothideomycetes</taxon>
        <taxon>Pleosporomycetidae</taxon>
        <taxon>Pleosporales</taxon>
        <taxon>Dothidotthiaceae</taxon>
        <taxon>Dothidotthia</taxon>
    </lineage>
</organism>
<evidence type="ECO:0000313" key="1">
    <source>
        <dbReference type="EMBL" id="KAF2130137.1"/>
    </source>
</evidence>
<protein>
    <submittedName>
        <fullName evidence="1">Uncharacterized protein</fullName>
    </submittedName>
</protein>
<gene>
    <name evidence="1" type="ORF">P153DRAFT_431179</name>
</gene>
<dbReference type="AlphaFoldDB" id="A0A6A6AGW9"/>
<dbReference type="EMBL" id="ML977505">
    <property type="protein sequence ID" value="KAF2130137.1"/>
    <property type="molecule type" value="Genomic_DNA"/>
</dbReference>